<accession>A0A448XH54</accession>
<feature type="compositionally biased region" description="Basic and acidic residues" evidence="1">
    <location>
        <begin position="1"/>
        <end position="20"/>
    </location>
</feature>
<reference evidence="2" key="1">
    <citation type="submission" date="2018-11" db="EMBL/GenBank/DDBJ databases">
        <authorList>
            <consortium name="Pathogen Informatics"/>
        </authorList>
    </citation>
    <scope>NUCLEOTIDE SEQUENCE</scope>
</reference>
<sequence length="139" mass="15794">MTDQKSQRVRDPINKQHDNKLLSSGIIKQRKTKPTRANLDGSLLKASTAEDDDRAEVTNLSSILIDSETMDLLKNKLNFSLCNEENVLRDILVEVVNISDKYAEETKRDGNGNYPTDPGTTRTDTHEQINRYTEKISKE</sequence>
<feature type="compositionally biased region" description="Basic and acidic residues" evidence="1">
    <location>
        <begin position="123"/>
        <end position="139"/>
    </location>
</feature>
<feature type="region of interest" description="Disordered" evidence="1">
    <location>
        <begin position="105"/>
        <end position="139"/>
    </location>
</feature>
<dbReference type="Proteomes" id="UP000784294">
    <property type="component" value="Unassembled WGS sequence"/>
</dbReference>
<comment type="caution">
    <text evidence="2">The sequence shown here is derived from an EMBL/GenBank/DDBJ whole genome shotgun (WGS) entry which is preliminary data.</text>
</comment>
<proteinExistence type="predicted"/>
<feature type="region of interest" description="Disordered" evidence="1">
    <location>
        <begin position="1"/>
        <end position="34"/>
    </location>
</feature>
<evidence type="ECO:0000256" key="1">
    <source>
        <dbReference type="SAM" id="MobiDB-lite"/>
    </source>
</evidence>
<organism evidence="2 3">
    <name type="scientific">Protopolystoma xenopodis</name>
    <dbReference type="NCBI Taxonomy" id="117903"/>
    <lineage>
        <taxon>Eukaryota</taxon>
        <taxon>Metazoa</taxon>
        <taxon>Spiralia</taxon>
        <taxon>Lophotrochozoa</taxon>
        <taxon>Platyhelminthes</taxon>
        <taxon>Monogenea</taxon>
        <taxon>Polyopisthocotylea</taxon>
        <taxon>Polystomatidea</taxon>
        <taxon>Polystomatidae</taxon>
        <taxon>Protopolystoma</taxon>
    </lineage>
</organism>
<gene>
    <name evidence="2" type="ORF">PXEA_LOCUS29861</name>
</gene>
<dbReference type="AlphaFoldDB" id="A0A448XH54"/>
<name>A0A448XH54_9PLAT</name>
<dbReference type="EMBL" id="CAAALY010252202">
    <property type="protein sequence ID" value="VEL36421.1"/>
    <property type="molecule type" value="Genomic_DNA"/>
</dbReference>
<protein>
    <submittedName>
        <fullName evidence="2">Uncharacterized protein</fullName>
    </submittedName>
</protein>
<keyword evidence="3" id="KW-1185">Reference proteome</keyword>
<evidence type="ECO:0000313" key="2">
    <source>
        <dbReference type="EMBL" id="VEL36421.1"/>
    </source>
</evidence>
<evidence type="ECO:0000313" key="3">
    <source>
        <dbReference type="Proteomes" id="UP000784294"/>
    </source>
</evidence>